<dbReference type="Proteomes" id="UP000315700">
    <property type="component" value="Chromosome"/>
</dbReference>
<evidence type="ECO:0000313" key="10">
    <source>
        <dbReference type="EMBL" id="QDT53903.1"/>
    </source>
</evidence>
<dbReference type="EC" id="3.6.3.-" evidence="10"/>
<keyword evidence="10" id="KW-0067">ATP-binding</keyword>
<feature type="transmembrane region" description="Helical" evidence="7">
    <location>
        <begin position="280"/>
        <end position="302"/>
    </location>
</feature>
<reference evidence="10 11" key="1">
    <citation type="submission" date="2019-02" db="EMBL/GenBank/DDBJ databases">
        <title>Deep-cultivation of Planctomycetes and their phenomic and genomic characterization uncovers novel biology.</title>
        <authorList>
            <person name="Wiegand S."/>
            <person name="Jogler M."/>
            <person name="Boedeker C."/>
            <person name="Pinto D."/>
            <person name="Vollmers J."/>
            <person name="Rivas-Marin E."/>
            <person name="Kohn T."/>
            <person name="Peeters S.H."/>
            <person name="Heuer A."/>
            <person name="Rast P."/>
            <person name="Oberbeckmann S."/>
            <person name="Bunk B."/>
            <person name="Jeske O."/>
            <person name="Meyerdierks A."/>
            <person name="Storesund J.E."/>
            <person name="Kallscheuer N."/>
            <person name="Luecker S."/>
            <person name="Lage O.M."/>
            <person name="Pohl T."/>
            <person name="Merkel B.J."/>
            <person name="Hornburger P."/>
            <person name="Mueller R.-W."/>
            <person name="Bruemmer F."/>
            <person name="Labrenz M."/>
            <person name="Spormann A.M."/>
            <person name="Op den Camp H."/>
            <person name="Overmann J."/>
            <person name="Amann R."/>
            <person name="Jetten M.S.M."/>
            <person name="Mascher T."/>
            <person name="Medema M.H."/>
            <person name="Devos D.P."/>
            <person name="Kaster A.-K."/>
            <person name="Ovreas L."/>
            <person name="Rohde M."/>
            <person name="Galperin M.Y."/>
            <person name="Jogler C."/>
        </authorList>
    </citation>
    <scope>NUCLEOTIDE SEQUENCE [LARGE SCALE GENOMIC DNA]</scope>
    <source>
        <strain evidence="10 11">Pan44</strain>
    </source>
</reference>
<dbReference type="GO" id="GO:0016787">
    <property type="term" value="F:hydrolase activity"/>
    <property type="evidence" value="ECO:0007669"/>
    <property type="project" value="UniProtKB-KW"/>
</dbReference>
<evidence type="ECO:0000256" key="1">
    <source>
        <dbReference type="ARBA" id="ARBA00004651"/>
    </source>
</evidence>
<dbReference type="OrthoDB" id="239678at2"/>
<evidence type="ECO:0000313" key="11">
    <source>
        <dbReference type="Proteomes" id="UP000315700"/>
    </source>
</evidence>
<dbReference type="PANTHER" id="PTHR30572:SF4">
    <property type="entry name" value="ABC TRANSPORTER PERMEASE YTRF"/>
    <property type="match status" value="1"/>
</dbReference>
<evidence type="ECO:0000256" key="6">
    <source>
        <dbReference type="ARBA" id="ARBA00038076"/>
    </source>
</evidence>
<dbReference type="Pfam" id="PF12704">
    <property type="entry name" value="MacB_PCD"/>
    <property type="match status" value="1"/>
</dbReference>
<accession>A0A517SCQ7</accession>
<comment type="subcellular location">
    <subcellularLocation>
        <location evidence="1">Cell membrane</location>
        <topology evidence="1">Multi-pass membrane protein</topology>
    </subcellularLocation>
</comment>
<keyword evidence="11" id="KW-1185">Reference proteome</keyword>
<evidence type="ECO:0000256" key="3">
    <source>
        <dbReference type="ARBA" id="ARBA00022692"/>
    </source>
</evidence>
<dbReference type="GO" id="GO:0005886">
    <property type="term" value="C:plasma membrane"/>
    <property type="evidence" value="ECO:0007669"/>
    <property type="project" value="UniProtKB-SubCell"/>
</dbReference>
<keyword evidence="10" id="KW-0378">Hydrolase</keyword>
<dbReference type="InterPro" id="IPR025857">
    <property type="entry name" value="MacB_PCD"/>
</dbReference>
<comment type="similarity">
    <text evidence="6">Belongs to the ABC-4 integral membrane protein family.</text>
</comment>
<gene>
    <name evidence="10" type="primary">macB_4</name>
    <name evidence="10" type="ORF">Pan44_19290</name>
</gene>
<keyword evidence="5 7" id="KW-0472">Membrane</keyword>
<evidence type="ECO:0000256" key="5">
    <source>
        <dbReference type="ARBA" id="ARBA00023136"/>
    </source>
</evidence>
<dbReference type="Pfam" id="PF02687">
    <property type="entry name" value="FtsX"/>
    <property type="match status" value="1"/>
</dbReference>
<dbReference type="GO" id="GO:0022857">
    <property type="term" value="F:transmembrane transporter activity"/>
    <property type="evidence" value="ECO:0007669"/>
    <property type="project" value="TreeGrafter"/>
</dbReference>
<dbReference type="PANTHER" id="PTHR30572">
    <property type="entry name" value="MEMBRANE COMPONENT OF TRANSPORTER-RELATED"/>
    <property type="match status" value="1"/>
</dbReference>
<dbReference type="GO" id="GO:0005524">
    <property type="term" value="F:ATP binding"/>
    <property type="evidence" value="ECO:0007669"/>
    <property type="project" value="UniProtKB-KW"/>
</dbReference>
<dbReference type="AlphaFoldDB" id="A0A517SCQ7"/>
<evidence type="ECO:0000256" key="2">
    <source>
        <dbReference type="ARBA" id="ARBA00022475"/>
    </source>
</evidence>
<dbReference type="InterPro" id="IPR050250">
    <property type="entry name" value="Macrolide_Exporter_MacB"/>
</dbReference>
<evidence type="ECO:0000259" key="9">
    <source>
        <dbReference type="Pfam" id="PF12704"/>
    </source>
</evidence>
<dbReference type="InParanoid" id="A0A517SCQ7"/>
<keyword evidence="4 7" id="KW-1133">Transmembrane helix</keyword>
<feature type="transmembrane region" description="Helical" evidence="7">
    <location>
        <begin position="366"/>
        <end position="387"/>
    </location>
</feature>
<proteinExistence type="inferred from homology"/>
<feature type="domain" description="MacB-like periplasmic core" evidence="9">
    <location>
        <begin position="21"/>
        <end position="228"/>
    </location>
</feature>
<evidence type="ECO:0000256" key="7">
    <source>
        <dbReference type="SAM" id="Phobius"/>
    </source>
</evidence>
<protein>
    <submittedName>
        <fullName evidence="10">Macrolide export ATP-binding/permease protein MacB</fullName>
        <ecNumber evidence="10">3.6.3.-</ecNumber>
    </submittedName>
</protein>
<feature type="domain" description="ABC3 transporter permease C-terminal" evidence="8">
    <location>
        <begin position="283"/>
        <end position="397"/>
    </location>
</feature>
<feature type="transmembrane region" description="Helical" evidence="7">
    <location>
        <begin position="332"/>
        <end position="354"/>
    </location>
</feature>
<keyword evidence="3 7" id="KW-0812">Transmembrane</keyword>
<sequence>MNLIKLIQKELSERPVPMLTCLLAIVLGVTSLVAIRTVTTYSELAVMREVDSLGANVLILPKDVSLQDYYAADSHGQTLPEEYVDLISLSTLEGVDNLSPKLSVPATVGERKVTVTGILPKSEFQAKAAWGGAGVFARPIGCGSTVEIPGKEVDHAQLARKRVIETLGEREVLVGSETATKLALREDSSVTLFGEAFKVLAVLPATGTVDDDRIFAHLHSVQELSASGPVVNVIEIVGCCKEIAGGLVGGLNSLLPDAKVVTITQVVQTQQNVNRLMENLSLLFLAVLLAVGGAAMASSLFANVSERRKEIGTLMALGATPSFILRLIMGKALALGLVGGVFGFALGSVAAFWLGPLLANVGVRPIPMLAGLSVGLSVLVALVASLWPAWRASRLDPCLCFKEV</sequence>
<keyword evidence="2" id="KW-1003">Cell membrane</keyword>
<name>A0A517SCQ7_9PLAN</name>
<dbReference type="InterPro" id="IPR003838">
    <property type="entry name" value="ABC3_permease_C"/>
</dbReference>
<dbReference type="KEGG" id="ccos:Pan44_19290"/>
<organism evidence="10 11">
    <name type="scientific">Caulifigura coniformis</name>
    <dbReference type="NCBI Taxonomy" id="2527983"/>
    <lineage>
        <taxon>Bacteria</taxon>
        <taxon>Pseudomonadati</taxon>
        <taxon>Planctomycetota</taxon>
        <taxon>Planctomycetia</taxon>
        <taxon>Planctomycetales</taxon>
        <taxon>Planctomycetaceae</taxon>
        <taxon>Caulifigura</taxon>
    </lineage>
</organism>
<dbReference type="RefSeq" id="WP_145029496.1">
    <property type="nucleotide sequence ID" value="NZ_CP036271.1"/>
</dbReference>
<dbReference type="EMBL" id="CP036271">
    <property type="protein sequence ID" value="QDT53903.1"/>
    <property type="molecule type" value="Genomic_DNA"/>
</dbReference>
<evidence type="ECO:0000259" key="8">
    <source>
        <dbReference type="Pfam" id="PF02687"/>
    </source>
</evidence>
<evidence type="ECO:0000256" key="4">
    <source>
        <dbReference type="ARBA" id="ARBA00022989"/>
    </source>
</evidence>
<keyword evidence="10" id="KW-0547">Nucleotide-binding</keyword>